<dbReference type="SUPFAM" id="SSF51735">
    <property type="entry name" value="NAD(P)-binding Rossmann-fold domains"/>
    <property type="match status" value="1"/>
</dbReference>
<dbReference type="Pfam" id="PF16363">
    <property type="entry name" value="GDP_Man_Dehyd"/>
    <property type="match status" value="1"/>
</dbReference>
<proteinExistence type="predicted"/>
<dbReference type="PANTHER" id="PTHR43574">
    <property type="entry name" value="EPIMERASE-RELATED"/>
    <property type="match status" value="1"/>
</dbReference>
<dbReference type="AlphaFoldDB" id="B4D0M2"/>
<sequence>MKILLTGGAGFIGSNFADLLLKEGHTLSVFDDFNTFYDPAIKRANIAGFGKDVPVYEADLRDWEAVERAVREQKPDCIVHLAARAGVRPSIKEPKLYIDTNITGTWHILEAARLHNVPRVVSASSSSVYGVIKTAPFSEDMLINQTISPYAATKMATEQFCSNYSHLYGIRTISLRFFTVYGPRQRPDLAIHSFTKSIWEGKPINQFGDGTTRRDYTYVDDILQGMRACLTYDGALCDVFNLGESQTTTLNELIAAIEQALGKKAIINKMPEQPGDVPLTYANIDKARRLLSYDPHTKIAEGIPKFVEWFHSVRK</sequence>
<dbReference type="STRING" id="497964.CfE428DRAFT_2473"/>
<accession>B4D0M2</accession>
<name>B4D0M2_9BACT</name>
<keyword evidence="1" id="KW-0520">NAD</keyword>
<evidence type="ECO:0000259" key="2">
    <source>
        <dbReference type="Pfam" id="PF16363"/>
    </source>
</evidence>
<dbReference type="PRINTS" id="PR01713">
    <property type="entry name" value="NUCEPIMERASE"/>
</dbReference>
<comment type="caution">
    <text evidence="3">The sequence shown here is derived from an EMBL/GenBank/DDBJ whole genome shotgun (WGS) entry which is preliminary data.</text>
</comment>
<dbReference type="InterPro" id="IPR036291">
    <property type="entry name" value="NAD(P)-bd_dom_sf"/>
</dbReference>
<dbReference type="InParanoid" id="B4D0M2"/>
<keyword evidence="4" id="KW-1185">Reference proteome</keyword>
<evidence type="ECO:0000313" key="3">
    <source>
        <dbReference type="EMBL" id="EDY19884.1"/>
    </source>
</evidence>
<organism evidence="3 4">
    <name type="scientific">Chthoniobacter flavus Ellin428</name>
    <dbReference type="NCBI Taxonomy" id="497964"/>
    <lineage>
        <taxon>Bacteria</taxon>
        <taxon>Pseudomonadati</taxon>
        <taxon>Verrucomicrobiota</taxon>
        <taxon>Spartobacteria</taxon>
        <taxon>Chthoniobacterales</taxon>
        <taxon>Chthoniobacteraceae</taxon>
        <taxon>Chthoniobacter</taxon>
    </lineage>
</organism>
<evidence type="ECO:0000313" key="4">
    <source>
        <dbReference type="Proteomes" id="UP000005824"/>
    </source>
</evidence>
<protein>
    <submittedName>
        <fullName evidence="3">NAD-dependent epimerase/dehydratase</fullName>
    </submittedName>
</protein>
<dbReference type="eggNOG" id="COG0451">
    <property type="taxonomic scope" value="Bacteria"/>
</dbReference>
<evidence type="ECO:0000256" key="1">
    <source>
        <dbReference type="ARBA" id="ARBA00023027"/>
    </source>
</evidence>
<dbReference type="Proteomes" id="UP000005824">
    <property type="component" value="Unassembled WGS sequence"/>
</dbReference>
<dbReference type="RefSeq" id="WP_006979798.1">
    <property type="nucleotide sequence ID" value="NZ_ABVL01000006.1"/>
</dbReference>
<dbReference type="Gene3D" id="3.40.50.720">
    <property type="entry name" value="NAD(P)-binding Rossmann-like Domain"/>
    <property type="match status" value="1"/>
</dbReference>
<reference evidence="3 4" key="1">
    <citation type="journal article" date="2011" name="J. Bacteriol.">
        <title>Genome sequence of Chthoniobacter flavus Ellin428, an aerobic heterotrophic soil bacterium.</title>
        <authorList>
            <person name="Kant R."/>
            <person name="van Passel M.W."/>
            <person name="Palva A."/>
            <person name="Lucas S."/>
            <person name="Lapidus A."/>
            <person name="Glavina Del Rio T."/>
            <person name="Dalin E."/>
            <person name="Tice H."/>
            <person name="Bruce D."/>
            <person name="Goodwin L."/>
            <person name="Pitluck S."/>
            <person name="Larimer F.W."/>
            <person name="Land M.L."/>
            <person name="Hauser L."/>
            <person name="Sangwan P."/>
            <person name="de Vos W.M."/>
            <person name="Janssen P.H."/>
            <person name="Smidt H."/>
        </authorList>
    </citation>
    <scope>NUCLEOTIDE SEQUENCE [LARGE SCALE GENOMIC DNA]</scope>
    <source>
        <strain evidence="3 4">Ellin428</strain>
    </source>
</reference>
<feature type="domain" description="NAD(P)-binding" evidence="2">
    <location>
        <begin position="4"/>
        <end position="304"/>
    </location>
</feature>
<gene>
    <name evidence="3" type="ORF">CfE428DRAFT_2473</name>
</gene>
<dbReference type="EMBL" id="ABVL01000006">
    <property type="protein sequence ID" value="EDY19884.1"/>
    <property type="molecule type" value="Genomic_DNA"/>
</dbReference>
<dbReference type="InterPro" id="IPR016040">
    <property type="entry name" value="NAD(P)-bd_dom"/>
</dbReference>
<dbReference type="Gene3D" id="3.90.25.10">
    <property type="entry name" value="UDP-galactose 4-epimerase, domain 1"/>
    <property type="match status" value="1"/>
</dbReference>